<dbReference type="Proteomes" id="UP000501891">
    <property type="component" value="Chromosome"/>
</dbReference>
<accession>A0A858R8G0</accession>
<reference evidence="1" key="1">
    <citation type="submission" date="2020-04" db="EMBL/GenBank/DDBJ databases">
        <title>A desert anoxygenic phototrophic bacterium fixes CO2 using RubisCO under aerobic conditions.</title>
        <authorList>
            <person name="Tang K."/>
        </authorList>
    </citation>
    <scope>NUCLEOTIDE SEQUENCE [LARGE SCALE GENOMIC DNA]</scope>
    <source>
        <strain evidence="1">MIMtkB3</strain>
    </source>
</reference>
<name>A0A858R8G0_9PROT</name>
<dbReference type="AlphaFoldDB" id="A0A858R8G0"/>
<evidence type="ECO:0000313" key="2">
    <source>
        <dbReference type="Proteomes" id="UP000501891"/>
    </source>
</evidence>
<organism evidence="1 2">
    <name type="scientific">Aerophototrophica crusticola</name>
    <dbReference type="NCBI Taxonomy" id="1709002"/>
    <lineage>
        <taxon>Bacteria</taxon>
        <taxon>Pseudomonadati</taxon>
        <taxon>Pseudomonadota</taxon>
        <taxon>Alphaproteobacteria</taxon>
        <taxon>Rhodospirillales</taxon>
        <taxon>Rhodospirillaceae</taxon>
        <taxon>Aerophototrophica</taxon>
    </lineage>
</organism>
<proteinExistence type="predicted"/>
<gene>
    <name evidence="1" type="ORF">HHL28_10545</name>
</gene>
<dbReference type="EMBL" id="CP051775">
    <property type="protein sequence ID" value="QJE73473.1"/>
    <property type="molecule type" value="Genomic_DNA"/>
</dbReference>
<sequence length="179" mass="18781">MSGGSVHHRAARMNRALPLFLLLLLLLGAVKAYHLLAPGSPDDTCPWSLPTEGPPDKGGMLCPDVDFFEVAFLTCEGGRPTVLYLEAPCPEGQACAVTLLADGRPLSFKGTGDVNEMSDVPTVAIPLAGNEGAFAALGAARLRRLELRVGDGPTQALAAKGADQVISRVLEHCARRPAQ</sequence>
<dbReference type="KEGG" id="acru:HHL28_10545"/>
<evidence type="ECO:0000313" key="1">
    <source>
        <dbReference type="EMBL" id="QJE73473.1"/>
    </source>
</evidence>
<keyword evidence="2" id="KW-1185">Reference proteome</keyword>
<protein>
    <submittedName>
        <fullName evidence="1">Uncharacterized protein</fullName>
    </submittedName>
</protein>